<comment type="caution">
    <text evidence="1">The sequence shown here is derived from an EMBL/GenBank/DDBJ whole genome shotgun (WGS) entry which is preliminary data.</text>
</comment>
<name>A0AAV1JBD9_9NEOP</name>
<protein>
    <submittedName>
        <fullName evidence="1">Uncharacterized protein</fullName>
    </submittedName>
</protein>
<keyword evidence="2" id="KW-1185">Reference proteome</keyword>
<gene>
    <name evidence="1" type="ORF">LNINA_LOCUS5423</name>
</gene>
<accession>A0AAV1JBD9</accession>
<proteinExistence type="predicted"/>
<reference evidence="1 2" key="1">
    <citation type="submission" date="2023-11" db="EMBL/GenBank/DDBJ databases">
        <authorList>
            <person name="Okamura Y."/>
        </authorList>
    </citation>
    <scope>NUCLEOTIDE SEQUENCE [LARGE SCALE GENOMIC DNA]</scope>
</reference>
<dbReference type="EMBL" id="CAVLEF010000007">
    <property type="protein sequence ID" value="CAK1545807.1"/>
    <property type="molecule type" value="Genomic_DNA"/>
</dbReference>
<organism evidence="1 2">
    <name type="scientific">Leptosia nina</name>
    <dbReference type="NCBI Taxonomy" id="320188"/>
    <lineage>
        <taxon>Eukaryota</taxon>
        <taxon>Metazoa</taxon>
        <taxon>Ecdysozoa</taxon>
        <taxon>Arthropoda</taxon>
        <taxon>Hexapoda</taxon>
        <taxon>Insecta</taxon>
        <taxon>Pterygota</taxon>
        <taxon>Neoptera</taxon>
        <taxon>Endopterygota</taxon>
        <taxon>Lepidoptera</taxon>
        <taxon>Glossata</taxon>
        <taxon>Ditrysia</taxon>
        <taxon>Papilionoidea</taxon>
        <taxon>Pieridae</taxon>
        <taxon>Pierinae</taxon>
        <taxon>Leptosia</taxon>
    </lineage>
</organism>
<evidence type="ECO:0000313" key="2">
    <source>
        <dbReference type="Proteomes" id="UP001497472"/>
    </source>
</evidence>
<dbReference type="AlphaFoldDB" id="A0AAV1JBD9"/>
<dbReference type="Proteomes" id="UP001497472">
    <property type="component" value="Unassembled WGS sequence"/>
</dbReference>
<sequence length="95" mass="10542">MALESKIVGTGTECRDPRLEGRGSRVNAFEGCECRVSHVECRVSRLIAFNTVNSCKSAAARPYCTRVAQENAASYRTSELLKERGLTKRNNLTMD</sequence>
<evidence type="ECO:0000313" key="1">
    <source>
        <dbReference type="EMBL" id="CAK1545807.1"/>
    </source>
</evidence>